<dbReference type="RefSeq" id="WP_184982989.1">
    <property type="nucleotide sequence ID" value="NZ_BAAALO010000086.1"/>
</dbReference>
<feature type="domain" description="Leucine-binding protein" evidence="4">
    <location>
        <begin position="44"/>
        <end position="383"/>
    </location>
</feature>
<feature type="chain" id="PRO_5031094737" evidence="3">
    <location>
        <begin position="24"/>
        <end position="398"/>
    </location>
</feature>
<evidence type="ECO:0000256" key="1">
    <source>
        <dbReference type="ARBA" id="ARBA00010062"/>
    </source>
</evidence>
<dbReference type="CDD" id="cd06342">
    <property type="entry name" value="PBP1_ABC_LIVBP-like"/>
    <property type="match status" value="1"/>
</dbReference>
<proteinExistence type="inferred from homology"/>
<evidence type="ECO:0000256" key="3">
    <source>
        <dbReference type="SAM" id="SignalP"/>
    </source>
</evidence>
<accession>A0A7X0II71</accession>
<evidence type="ECO:0000313" key="5">
    <source>
        <dbReference type="EMBL" id="MBB6474463.1"/>
    </source>
</evidence>
<dbReference type="PANTHER" id="PTHR47151:SF2">
    <property type="entry name" value="AMINO ACID BINDING PROTEIN"/>
    <property type="match status" value="1"/>
</dbReference>
<feature type="signal peptide" evidence="3">
    <location>
        <begin position="1"/>
        <end position="23"/>
    </location>
</feature>
<evidence type="ECO:0000313" key="6">
    <source>
        <dbReference type="Proteomes" id="UP000555564"/>
    </source>
</evidence>
<dbReference type="Proteomes" id="UP000555564">
    <property type="component" value="Unassembled WGS sequence"/>
</dbReference>
<dbReference type="PROSITE" id="PS51257">
    <property type="entry name" value="PROKAR_LIPOPROTEIN"/>
    <property type="match status" value="1"/>
</dbReference>
<keyword evidence="2 3" id="KW-0732">Signal</keyword>
<dbReference type="AlphaFoldDB" id="A0A7X0II71"/>
<dbReference type="SUPFAM" id="SSF53822">
    <property type="entry name" value="Periplasmic binding protein-like I"/>
    <property type="match status" value="1"/>
</dbReference>
<evidence type="ECO:0000256" key="2">
    <source>
        <dbReference type="ARBA" id="ARBA00022729"/>
    </source>
</evidence>
<comment type="caution">
    <text evidence="5">The sequence shown here is derived from an EMBL/GenBank/DDBJ whole genome shotgun (WGS) entry which is preliminary data.</text>
</comment>
<dbReference type="EMBL" id="JACHIU010000001">
    <property type="protein sequence ID" value="MBB6474463.1"/>
    <property type="molecule type" value="Genomic_DNA"/>
</dbReference>
<evidence type="ECO:0000259" key="4">
    <source>
        <dbReference type="Pfam" id="PF13458"/>
    </source>
</evidence>
<reference evidence="5 6" key="1">
    <citation type="submission" date="2020-08" db="EMBL/GenBank/DDBJ databases">
        <title>Sequencing the genomes of 1000 actinobacteria strains.</title>
        <authorList>
            <person name="Klenk H.-P."/>
        </authorList>
    </citation>
    <scope>NUCLEOTIDE SEQUENCE [LARGE SCALE GENOMIC DNA]</scope>
    <source>
        <strain evidence="5 6">DSM 44936</strain>
    </source>
</reference>
<dbReference type="Pfam" id="PF13458">
    <property type="entry name" value="Peripla_BP_6"/>
    <property type="match status" value="1"/>
</dbReference>
<gene>
    <name evidence="5" type="ORF">BJ992_003894</name>
</gene>
<protein>
    <submittedName>
        <fullName evidence="5">Branched-chain amino acid transport system substrate-binding protein</fullName>
    </submittedName>
</protein>
<comment type="similarity">
    <text evidence="1">Belongs to the leucine-binding protein family.</text>
</comment>
<dbReference type="PANTHER" id="PTHR47151">
    <property type="entry name" value="LEU/ILE/VAL-BINDING ABC TRANSPORTER SUBUNIT"/>
    <property type="match status" value="1"/>
</dbReference>
<dbReference type="InterPro" id="IPR028081">
    <property type="entry name" value="Leu-bd"/>
</dbReference>
<dbReference type="Gene3D" id="3.40.50.2300">
    <property type="match status" value="2"/>
</dbReference>
<name>A0A7X0II71_9ACTN</name>
<organism evidence="5 6">
    <name type="scientific">Sphaerisporangium rubeum</name>
    <dbReference type="NCBI Taxonomy" id="321317"/>
    <lineage>
        <taxon>Bacteria</taxon>
        <taxon>Bacillati</taxon>
        <taxon>Actinomycetota</taxon>
        <taxon>Actinomycetes</taxon>
        <taxon>Streptosporangiales</taxon>
        <taxon>Streptosporangiaceae</taxon>
        <taxon>Sphaerisporangium</taxon>
    </lineage>
</organism>
<dbReference type="InterPro" id="IPR028082">
    <property type="entry name" value="Peripla_BP_I"/>
</dbReference>
<keyword evidence="6" id="KW-1185">Reference proteome</keyword>
<sequence>MRPKIARLGGVLAVGVALTVGLAACGGGSEPEAGGGGSAAAPTTLKIGFMGDLSGENSGIVIPPRNGAQLAVDEYNATNPKVKIELVPYDSRADASTAVALAQQAVKTDKVVAMVGPAFSGESKQAVPVLEEAKIPNISASATNVDLAKNGWKYWHRVVPNDGVQGPAIADFIAGPVAAKNVFVIDDKSEYGLGLADAVRAQLKTKGATVGNDALDPNAADYSSTVNKVVSAKPDAVFFGGYYAGAGKLLKQLRDKGVTAKFFSGDGSLDKGIIEGAGQEQAEGALIGCPCRIPTPDETDEKVKKFAADYKAKFGADPLIYATEGYDAMTAFTKAIGAGATTPDAINEAIGKSDFDGISKHISFDPTGEPSAKSIYIYQVKGGQIGLLGDSTTAKLEG</sequence>